<gene>
    <name evidence="6" type="ORF">EBO15_29760</name>
</gene>
<sequence>MSGVADLPEPGTERIVPPIALRTGGSAANTAITLARLGRSTVLAGLLGDDDTAHLLRRQLDIPGLHTRLARMPGRHTGVTVAVESPGRDRAFLSSLGAMADLDADAVPEDVLPAAFVLLSGYFLLPGVQGAPARTLLDRARAAGARTALDTGWDPGGWPPETRADVLALLRHVDVFLPNDDEIRTLTGHSSAEAAAREVADTTGAVVVVKCGARGALLARPGQPVTAHAAVNVQVRDSTGAGDAFNAGLLHRLADGAEPEAAVEYASSVAATVISKPSHDRRFTPDEVLQGATAS</sequence>
<reference evidence="6 7" key="1">
    <citation type="submission" date="2018-10" db="EMBL/GenBank/DDBJ databases">
        <title>Isolation from soil.</title>
        <authorList>
            <person name="Hu J."/>
        </authorList>
    </citation>
    <scope>NUCLEOTIDE SEQUENCE [LARGE SCALE GENOMIC DNA]</scope>
    <source>
        <strain evidence="6 7">NEAU-Ht49</strain>
    </source>
</reference>
<evidence type="ECO:0000256" key="4">
    <source>
        <dbReference type="RuleBase" id="RU003704"/>
    </source>
</evidence>
<protein>
    <submittedName>
        <fullName evidence="6">Carbohydrate kinase family protein</fullName>
    </submittedName>
</protein>
<dbReference type="GO" id="GO:0016301">
    <property type="term" value="F:kinase activity"/>
    <property type="evidence" value="ECO:0007669"/>
    <property type="project" value="UniProtKB-KW"/>
</dbReference>
<keyword evidence="3 4" id="KW-0418">Kinase</keyword>
<dbReference type="Gene3D" id="3.40.1190.20">
    <property type="match status" value="1"/>
</dbReference>
<accession>A0A3M2LPP7</accession>
<feature type="domain" description="Carbohydrate kinase PfkB" evidence="5">
    <location>
        <begin position="18"/>
        <end position="278"/>
    </location>
</feature>
<evidence type="ECO:0000256" key="1">
    <source>
        <dbReference type="ARBA" id="ARBA00010688"/>
    </source>
</evidence>
<dbReference type="PANTHER" id="PTHR10584:SF166">
    <property type="entry name" value="RIBOKINASE"/>
    <property type="match status" value="1"/>
</dbReference>
<dbReference type="EMBL" id="RFFG01000067">
    <property type="protein sequence ID" value="RMI39464.1"/>
    <property type="molecule type" value="Genomic_DNA"/>
</dbReference>
<dbReference type="OrthoDB" id="9808601at2"/>
<name>A0A3M2LPP7_9ACTN</name>
<evidence type="ECO:0000256" key="2">
    <source>
        <dbReference type="ARBA" id="ARBA00022679"/>
    </source>
</evidence>
<dbReference type="InterPro" id="IPR011611">
    <property type="entry name" value="PfkB_dom"/>
</dbReference>
<dbReference type="SUPFAM" id="SSF53613">
    <property type="entry name" value="Ribokinase-like"/>
    <property type="match status" value="1"/>
</dbReference>
<dbReference type="InterPro" id="IPR029056">
    <property type="entry name" value="Ribokinase-like"/>
</dbReference>
<dbReference type="InterPro" id="IPR002173">
    <property type="entry name" value="Carboh/pur_kinase_PfkB_CS"/>
</dbReference>
<dbReference type="PRINTS" id="PR00990">
    <property type="entry name" value="RIBOKINASE"/>
</dbReference>
<evidence type="ECO:0000259" key="5">
    <source>
        <dbReference type="Pfam" id="PF00294"/>
    </source>
</evidence>
<dbReference type="GO" id="GO:0005829">
    <property type="term" value="C:cytosol"/>
    <property type="evidence" value="ECO:0007669"/>
    <property type="project" value="TreeGrafter"/>
</dbReference>
<dbReference type="PROSITE" id="PS00584">
    <property type="entry name" value="PFKB_KINASES_2"/>
    <property type="match status" value="1"/>
</dbReference>
<dbReference type="InterPro" id="IPR002139">
    <property type="entry name" value="Ribo/fructo_kinase"/>
</dbReference>
<keyword evidence="7" id="KW-1185">Reference proteome</keyword>
<proteinExistence type="inferred from homology"/>
<comment type="caution">
    <text evidence="6">The sequence shown here is derived from an EMBL/GenBank/DDBJ whole genome shotgun (WGS) entry which is preliminary data.</text>
</comment>
<dbReference type="PANTHER" id="PTHR10584">
    <property type="entry name" value="SUGAR KINASE"/>
    <property type="match status" value="1"/>
</dbReference>
<dbReference type="GO" id="GO:0006796">
    <property type="term" value="P:phosphate-containing compound metabolic process"/>
    <property type="evidence" value="ECO:0007669"/>
    <property type="project" value="UniProtKB-ARBA"/>
</dbReference>
<dbReference type="Proteomes" id="UP000282674">
    <property type="component" value="Unassembled WGS sequence"/>
</dbReference>
<comment type="similarity">
    <text evidence="1 4">Belongs to the carbohydrate kinase PfkB family.</text>
</comment>
<dbReference type="AlphaFoldDB" id="A0A3M2LPP7"/>
<keyword evidence="2 4" id="KW-0808">Transferase</keyword>
<evidence type="ECO:0000256" key="3">
    <source>
        <dbReference type="ARBA" id="ARBA00022777"/>
    </source>
</evidence>
<organism evidence="6 7">
    <name type="scientific">Actinomadura harenae</name>
    <dbReference type="NCBI Taxonomy" id="2483351"/>
    <lineage>
        <taxon>Bacteria</taxon>
        <taxon>Bacillati</taxon>
        <taxon>Actinomycetota</taxon>
        <taxon>Actinomycetes</taxon>
        <taxon>Streptosporangiales</taxon>
        <taxon>Thermomonosporaceae</taxon>
        <taxon>Actinomadura</taxon>
    </lineage>
</organism>
<dbReference type="Pfam" id="PF00294">
    <property type="entry name" value="PfkB"/>
    <property type="match status" value="1"/>
</dbReference>
<dbReference type="PROSITE" id="PS00583">
    <property type="entry name" value="PFKB_KINASES_1"/>
    <property type="match status" value="1"/>
</dbReference>
<evidence type="ECO:0000313" key="6">
    <source>
        <dbReference type="EMBL" id="RMI39464.1"/>
    </source>
</evidence>
<evidence type="ECO:0000313" key="7">
    <source>
        <dbReference type="Proteomes" id="UP000282674"/>
    </source>
</evidence>